<evidence type="ECO:0000313" key="2">
    <source>
        <dbReference type="Proteomes" id="UP001196509"/>
    </source>
</evidence>
<comment type="caution">
    <text evidence="1">The sequence shown here is derived from an EMBL/GenBank/DDBJ whole genome shotgun (WGS) entry which is preliminary data.</text>
</comment>
<dbReference type="EMBL" id="JAICBX010000002">
    <property type="protein sequence ID" value="MBW8637918.1"/>
    <property type="molecule type" value="Genomic_DNA"/>
</dbReference>
<proteinExistence type="predicted"/>
<sequence>MAPGRFLHSHPYIYSDVEIVAIIEHARMLPSFYGPSRPDLLDAESGVLHIQQGKFGKERLLLLDPSVVQRPG</sequence>
<keyword evidence="2" id="KW-1185">Reference proteome</keyword>
<protein>
    <submittedName>
        <fullName evidence="1">Uncharacterized protein</fullName>
    </submittedName>
</protein>
<gene>
    <name evidence="1" type="ORF">K1W69_12035</name>
</gene>
<reference evidence="1" key="1">
    <citation type="submission" date="2021-08" db="EMBL/GenBank/DDBJ databases">
        <title>Hoeflea bacterium WL0058 sp. nov., isolated from the sediment.</title>
        <authorList>
            <person name="Wang L."/>
            <person name="Zhang D."/>
        </authorList>
    </citation>
    <scope>NUCLEOTIDE SEQUENCE</scope>
    <source>
        <strain evidence="1">WL0058</strain>
    </source>
</reference>
<evidence type="ECO:0000313" key="1">
    <source>
        <dbReference type="EMBL" id="MBW8637918.1"/>
    </source>
</evidence>
<dbReference type="AlphaFoldDB" id="A0AAE2ZP73"/>
<dbReference type="RefSeq" id="WP_220228589.1">
    <property type="nucleotide sequence ID" value="NZ_JAICBX010000002.1"/>
</dbReference>
<name>A0AAE2ZP73_9HYPH</name>
<accession>A0AAE2ZP73</accession>
<dbReference type="Proteomes" id="UP001196509">
    <property type="component" value="Unassembled WGS sequence"/>
</dbReference>
<organism evidence="1 2">
    <name type="scientific">Flavimaribacter sediminis</name>
    <dbReference type="NCBI Taxonomy" id="2865987"/>
    <lineage>
        <taxon>Bacteria</taxon>
        <taxon>Pseudomonadati</taxon>
        <taxon>Pseudomonadota</taxon>
        <taxon>Alphaproteobacteria</taxon>
        <taxon>Hyphomicrobiales</taxon>
        <taxon>Rhizobiaceae</taxon>
        <taxon>Flavimaribacter</taxon>
    </lineage>
</organism>